<dbReference type="InterPro" id="IPR036249">
    <property type="entry name" value="Thioredoxin-like_sf"/>
</dbReference>
<dbReference type="AlphaFoldDB" id="A0A7D3XLB5"/>
<reference evidence="1 2" key="1">
    <citation type="submission" date="2019-07" db="EMBL/GenBank/DDBJ databases">
        <title>Thalassofilum flectens gen. nov., sp. nov., a novel moderate thermophilic anaerobe from a shallow sea hot spring in Kunashir Island (Russia), representing a new family in the order Bacteroidales, and proposal of Thalassofilacea fam. nov.</title>
        <authorList>
            <person name="Kochetkova T.V."/>
            <person name="Podosokorskaya O.A."/>
            <person name="Novikov A."/>
            <person name="Elcheninov A.G."/>
            <person name="Toshchakov S.V."/>
            <person name="Kublanov I.V."/>
        </authorList>
    </citation>
    <scope>NUCLEOTIDE SEQUENCE [LARGE SCALE GENOMIC DNA]</scope>
    <source>
        <strain evidence="1 2">38-H</strain>
    </source>
</reference>
<proteinExistence type="predicted"/>
<accession>A0A7D3XLB5</accession>
<keyword evidence="2" id="KW-1185">Reference proteome</keyword>
<dbReference type="KEGG" id="ttz:FHG85_08345"/>
<dbReference type="EMBL" id="CP041345">
    <property type="protein sequence ID" value="QKG80270.1"/>
    <property type="molecule type" value="Genomic_DNA"/>
</dbReference>
<sequence>MGDRVELMICLGSSCFARGNKATLKSIQKFLEDHDLKDKVNFHGGHCFGNCAEGPNIKINGRLYTHVNEFKVIDILTNELL</sequence>
<evidence type="ECO:0000313" key="2">
    <source>
        <dbReference type="Proteomes" id="UP000500961"/>
    </source>
</evidence>
<dbReference type="Proteomes" id="UP000500961">
    <property type="component" value="Chromosome"/>
</dbReference>
<organism evidence="1 2">
    <name type="scientific">Tenuifilum thalassicum</name>
    <dbReference type="NCBI Taxonomy" id="2590900"/>
    <lineage>
        <taxon>Bacteria</taxon>
        <taxon>Pseudomonadati</taxon>
        <taxon>Bacteroidota</taxon>
        <taxon>Bacteroidia</taxon>
        <taxon>Bacteroidales</taxon>
        <taxon>Tenuifilaceae</taxon>
        <taxon>Tenuifilum</taxon>
    </lineage>
</organism>
<dbReference type="CDD" id="cd02980">
    <property type="entry name" value="TRX_Fd_family"/>
    <property type="match status" value="1"/>
</dbReference>
<name>A0A7D3XLB5_9BACT</name>
<evidence type="ECO:0000313" key="1">
    <source>
        <dbReference type="EMBL" id="QKG80270.1"/>
    </source>
</evidence>
<dbReference type="SUPFAM" id="SSF52833">
    <property type="entry name" value="Thioredoxin-like"/>
    <property type="match status" value="1"/>
</dbReference>
<gene>
    <name evidence="1" type="ORF">FHG85_08345</name>
</gene>
<dbReference type="Gene3D" id="3.40.30.10">
    <property type="entry name" value="Glutaredoxin"/>
    <property type="match status" value="1"/>
</dbReference>
<protein>
    <submittedName>
        <fullName evidence="1">(2Fe-2S) ferredoxin domain-containing protein</fullName>
    </submittedName>
</protein>
<dbReference type="Pfam" id="PF01257">
    <property type="entry name" value="2Fe-2S_thioredx"/>
    <property type="match status" value="1"/>
</dbReference>